<dbReference type="Pfam" id="PF17759">
    <property type="entry name" value="tRNA_synthFbeta"/>
    <property type="match status" value="1"/>
</dbReference>
<proteinExistence type="inferred from homology"/>
<evidence type="ECO:0000256" key="3">
    <source>
        <dbReference type="ARBA" id="ARBA00008653"/>
    </source>
</evidence>
<dbReference type="InterPro" id="IPR009061">
    <property type="entry name" value="DNA-bd_dom_put_sf"/>
</dbReference>
<evidence type="ECO:0000256" key="2">
    <source>
        <dbReference type="ARBA" id="ARBA00004496"/>
    </source>
</evidence>
<dbReference type="EC" id="6.1.1.20" evidence="5"/>
<keyword evidence="7" id="KW-0963">Cytoplasm</keyword>
<dbReference type="Gene3D" id="3.50.40.10">
    <property type="entry name" value="Phenylalanyl-trna Synthetase, Chain B, domain 3"/>
    <property type="match status" value="1"/>
</dbReference>
<dbReference type="PROSITE" id="PS51447">
    <property type="entry name" value="FDX_ACB"/>
    <property type="match status" value="1"/>
</dbReference>
<evidence type="ECO:0000256" key="17">
    <source>
        <dbReference type="ARBA" id="ARBA00033189"/>
    </source>
</evidence>
<comment type="cofactor">
    <cofactor evidence="1">
        <name>Mg(2+)</name>
        <dbReference type="ChEBI" id="CHEBI:18420"/>
    </cofactor>
</comment>
<organism evidence="21 22">
    <name type="scientific">OM182 bacterium</name>
    <dbReference type="NCBI Taxonomy" id="2510334"/>
    <lineage>
        <taxon>Bacteria</taxon>
        <taxon>Pseudomonadati</taxon>
        <taxon>Pseudomonadota</taxon>
        <taxon>Gammaproteobacteria</taxon>
        <taxon>OMG group</taxon>
        <taxon>OM182 clade</taxon>
    </lineage>
</organism>
<evidence type="ECO:0000259" key="20">
    <source>
        <dbReference type="PROSITE" id="PS51483"/>
    </source>
</evidence>
<comment type="caution">
    <text evidence="21">The sequence shown here is derived from an EMBL/GenBank/DDBJ whole genome shotgun (WGS) entry which is preliminary data.</text>
</comment>
<dbReference type="GO" id="GO:0000287">
    <property type="term" value="F:magnesium ion binding"/>
    <property type="evidence" value="ECO:0007669"/>
    <property type="project" value="InterPro"/>
</dbReference>
<dbReference type="InterPro" id="IPR004532">
    <property type="entry name" value="Phe-tRNA-ligase_IIc_bsu_bact"/>
</dbReference>
<dbReference type="FunFam" id="3.30.70.380:FF:000001">
    <property type="entry name" value="Phenylalanine--tRNA ligase beta subunit"/>
    <property type="match status" value="1"/>
</dbReference>
<dbReference type="Pfam" id="PF03147">
    <property type="entry name" value="FDX-ACB"/>
    <property type="match status" value="1"/>
</dbReference>
<dbReference type="GO" id="GO:0000049">
    <property type="term" value="F:tRNA binding"/>
    <property type="evidence" value="ECO:0007669"/>
    <property type="project" value="UniProtKB-KW"/>
</dbReference>
<evidence type="ECO:0000256" key="15">
    <source>
        <dbReference type="ARBA" id="ARBA00022917"/>
    </source>
</evidence>
<dbReference type="Gene3D" id="3.30.56.10">
    <property type="match status" value="1"/>
</dbReference>
<dbReference type="InterPro" id="IPR005146">
    <property type="entry name" value="B3/B4_tRNA-bd"/>
</dbReference>
<keyword evidence="8" id="KW-0820">tRNA-binding</keyword>
<dbReference type="SMART" id="SM00874">
    <property type="entry name" value="B5"/>
    <property type="match status" value="1"/>
</dbReference>
<evidence type="ECO:0000256" key="5">
    <source>
        <dbReference type="ARBA" id="ARBA00012814"/>
    </source>
</evidence>
<keyword evidence="13" id="KW-0460">Magnesium</keyword>
<dbReference type="GO" id="GO:0005524">
    <property type="term" value="F:ATP binding"/>
    <property type="evidence" value="ECO:0007669"/>
    <property type="project" value="UniProtKB-KW"/>
</dbReference>
<dbReference type="Pfam" id="PF03484">
    <property type="entry name" value="B5"/>
    <property type="match status" value="1"/>
</dbReference>
<evidence type="ECO:0000256" key="6">
    <source>
        <dbReference type="ARBA" id="ARBA00017032"/>
    </source>
</evidence>
<evidence type="ECO:0000256" key="8">
    <source>
        <dbReference type="ARBA" id="ARBA00022555"/>
    </source>
</evidence>
<dbReference type="InterPro" id="IPR020825">
    <property type="entry name" value="Phe-tRNA_synthase-like_B3/B4"/>
</dbReference>
<keyword evidence="12" id="KW-0067">ATP-binding</keyword>
<keyword evidence="15" id="KW-0648">Protein biosynthesis</keyword>
<dbReference type="GO" id="GO:0004826">
    <property type="term" value="F:phenylalanine-tRNA ligase activity"/>
    <property type="evidence" value="ECO:0007669"/>
    <property type="project" value="UniProtKB-EC"/>
</dbReference>
<dbReference type="InterPro" id="IPR036690">
    <property type="entry name" value="Fdx_antiC-bd_sf"/>
</dbReference>
<dbReference type="Gene3D" id="3.30.70.380">
    <property type="entry name" value="Ferrodoxin-fold anticodon-binding domain"/>
    <property type="match status" value="1"/>
</dbReference>
<dbReference type="EMBL" id="SHAG01000076">
    <property type="protein sequence ID" value="RZO74513.1"/>
    <property type="molecule type" value="Genomic_DNA"/>
</dbReference>
<evidence type="ECO:0000256" key="14">
    <source>
        <dbReference type="ARBA" id="ARBA00022884"/>
    </source>
</evidence>
<dbReference type="PROSITE" id="PS51483">
    <property type="entry name" value="B5"/>
    <property type="match status" value="1"/>
</dbReference>
<comment type="catalytic activity">
    <reaction evidence="18">
        <text>tRNA(Phe) + L-phenylalanine + ATP = L-phenylalanyl-tRNA(Phe) + AMP + diphosphate + H(+)</text>
        <dbReference type="Rhea" id="RHEA:19413"/>
        <dbReference type="Rhea" id="RHEA-COMP:9668"/>
        <dbReference type="Rhea" id="RHEA-COMP:9699"/>
        <dbReference type="ChEBI" id="CHEBI:15378"/>
        <dbReference type="ChEBI" id="CHEBI:30616"/>
        <dbReference type="ChEBI" id="CHEBI:33019"/>
        <dbReference type="ChEBI" id="CHEBI:58095"/>
        <dbReference type="ChEBI" id="CHEBI:78442"/>
        <dbReference type="ChEBI" id="CHEBI:78531"/>
        <dbReference type="ChEBI" id="CHEBI:456215"/>
        <dbReference type="EC" id="6.1.1.20"/>
    </reaction>
</comment>
<dbReference type="Proteomes" id="UP000316199">
    <property type="component" value="Unassembled WGS sequence"/>
</dbReference>
<keyword evidence="16" id="KW-0030">Aminoacyl-tRNA synthetase</keyword>
<evidence type="ECO:0000256" key="7">
    <source>
        <dbReference type="ARBA" id="ARBA00022490"/>
    </source>
</evidence>
<dbReference type="InterPro" id="IPR041616">
    <property type="entry name" value="PheRS_beta_core"/>
</dbReference>
<evidence type="ECO:0000256" key="18">
    <source>
        <dbReference type="ARBA" id="ARBA00049255"/>
    </source>
</evidence>
<dbReference type="CDD" id="cd00769">
    <property type="entry name" value="PheRS_beta_core"/>
    <property type="match status" value="1"/>
</dbReference>
<dbReference type="FunFam" id="3.30.930.10:FF:000022">
    <property type="entry name" value="Phenylalanine--tRNA ligase beta subunit"/>
    <property type="match status" value="1"/>
</dbReference>
<dbReference type="SUPFAM" id="SSF55681">
    <property type="entry name" value="Class II aaRS and biotin synthetases"/>
    <property type="match status" value="1"/>
</dbReference>
<protein>
    <recommendedName>
        <fullName evidence="6">Phenylalanine--tRNA ligase beta subunit</fullName>
        <ecNumber evidence="5">6.1.1.20</ecNumber>
    </recommendedName>
    <alternativeName>
        <fullName evidence="17">Phenylalanyl-tRNA synthetase beta subunit</fullName>
    </alternativeName>
</protein>
<evidence type="ECO:0000256" key="16">
    <source>
        <dbReference type="ARBA" id="ARBA00023146"/>
    </source>
</evidence>
<feature type="domain" description="FDX-ACB" evidence="19">
    <location>
        <begin position="394"/>
        <end position="487"/>
    </location>
</feature>
<dbReference type="Gene3D" id="3.30.930.10">
    <property type="entry name" value="Bira Bifunctional Protein, Domain 2"/>
    <property type="match status" value="1"/>
</dbReference>
<dbReference type="SUPFAM" id="SSF56037">
    <property type="entry name" value="PheT/TilS domain"/>
    <property type="match status" value="1"/>
</dbReference>
<keyword evidence="9 21" id="KW-0436">Ligase</keyword>
<dbReference type="FunFam" id="3.30.56.10:FF:000002">
    <property type="entry name" value="Phenylalanine--tRNA ligase beta subunit"/>
    <property type="match status" value="1"/>
</dbReference>
<evidence type="ECO:0000313" key="22">
    <source>
        <dbReference type="Proteomes" id="UP000316199"/>
    </source>
</evidence>
<feature type="non-terminal residue" evidence="21">
    <location>
        <position position="1"/>
    </location>
</feature>
<keyword evidence="10" id="KW-0479">Metal-binding</keyword>
<evidence type="ECO:0000256" key="4">
    <source>
        <dbReference type="ARBA" id="ARBA00011209"/>
    </source>
</evidence>
<evidence type="ECO:0000256" key="11">
    <source>
        <dbReference type="ARBA" id="ARBA00022741"/>
    </source>
</evidence>
<dbReference type="SUPFAM" id="SSF54991">
    <property type="entry name" value="Anticodon-binding domain of PheRS"/>
    <property type="match status" value="1"/>
</dbReference>
<dbReference type="InterPro" id="IPR005121">
    <property type="entry name" value="Fdx_antiC-bd"/>
</dbReference>
<dbReference type="GO" id="GO:0006432">
    <property type="term" value="P:phenylalanyl-tRNA aminoacylation"/>
    <property type="evidence" value="ECO:0007669"/>
    <property type="project" value="InterPro"/>
</dbReference>
<dbReference type="PANTHER" id="PTHR10947:SF0">
    <property type="entry name" value="PHENYLALANINE--TRNA LIGASE BETA SUBUNIT"/>
    <property type="match status" value="1"/>
</dbReference>
<dbReference type="SUPFAM" id="SSF46955">
    <property type="entry name" value="Putative DNA-binding domain"/>
    <property type="match status" value="1"/>
</dbReference>
<gene>
    <name evidence="21" type="primary">pheT</name>
    <name evidence="21" type="ORF">EVA68_08895</name>
</gene>
<evidence type="ECO:0000256" key="9">
    <source>
        <dbReference type="ARBA" id="ARBA00022598"/>
    </source>
</evidence>
<evidence type="ECO:0000259" key="19">
    <source>
        <dbReference type="PROSITE" id="PS51447"/>
    </source>
</evidence>
<sequence length="488" mass="54090">GGVMGGLTTSVTSSTKNILLESAWFAPSAIAGRARSYGLSSDAAHRFERGVDWQGQISAMERATELLIAIVGGEAGPLNDCAQTQYLPEMEEVKLRASRVEKLLGVAIDASTIEGILERLGFGFRCSEAGNNTYWIVKAPSHRFDISIEADLIEEISRVYGYNSLPVRTPITSLKMRSNDESEIPLGRIRSQLVARGYQETINYSFVDPEIETLLDPEKDPLKLANPLSLDMSVMRTTLWTGLLKSLIYNLNRQHDRVRLFEVGLRFEQAKGISEIGFTNILQEKTVGGVACGSRRAENWANDRNMIDFYDVKGDLESILALTSAKFELMPVSHPGLQAGQAAEIRRDEELVGYLGLLDPRVQKALVIRSPVYLFELKVEAITNKVVPKVELLSKFPEVRRDVAIIVDQSVTAENLITCIYSVNDESLVNLKLFDVYQGKGIDTNRKSIAMGLTFRHGSRTLNDEEINQSISKIVSSLKSKLGASLRD</sequence>
<feature type="domain" description="B5" evidence="20">
    <location>
        <begin position="88"/>
        <end position="167"/>
    </location>
</feature>
<reference evidence="21 22" key="1">
    <citation type="submission" date="2019-02" db="EMBL/GenBank/DDBJ databases">
        <title>Prokaryotic population dynamics and viral predation in marine succession experiment using metagenomics: the confinement effect.</title>
        <authorList>
            <person name="Haro-Moreno J.M."/>
            <person name="Rodriguez-Valera F."/>
            <person name="Lopez-Perez M."/>
        </authorList>
    </citation>
    <scope>NUCLEOTIDE SEQUENCE [LARGE SCALE GENOMIC DNA]</scope>
    <source>
        <strain evidence="21">MED-G157</strain>
    </source>
</reference>
<dbReference type="InterPro" id="IPR045060">
    <property type="entry name" value="Phe-tRNA-ligase_IIc_bsu"/>
</dbReference>
<comment type="similarity">
    <text evidence="3">Belongs to the phenylalanyl-tRNA synthetase beta subunit family. Type 1 subfamily.</text>
</comment>
<evidence type="ECO:0000256" key="12">
    <source>
        <dbReference type="ARBA" id="ARBA00022840"/>
    </source>
</evidence>
<dbReference type="NCBIfam" id="TIGR00472">
    <property type="entry name" value="pheT_bact"/>
    <property type="match status" value="1"/>
</dbReference>
<comment type="subcellular location">
    <subcellularLocation>
        <location evidence="2">Cytoplasm</location>
    </subcellularLocation>
</comment>
<keyword evidence="14" id="KW-0694">RNA-binding</keyword>
<name>A0A520RW85_9GAMM</name>
<dbReference type="InterPro" id="IPR005147">
    <property type="entry name" value="tRNA_synthase_B5-dom"/>
</dbReference>
<dbReference type="InterPro" id="IPR045864">
    <property type="entry name" value="aa-tRNA-synth_II/BPL/LPL"/>
</dbReference>
<dbReference type="SMART" id="SM00896">
    <property type="entry name" value="FDX-ACB"/>
    <property type="match status" value="1"/>
</dbReference>
<dbReference type="Pfam" id="PF03483">
    <property type="entry name" value="B3_4"/>
    <property type="match status" value="1"/>
</dbReference>
<keyword evidence="11" id="KW-0547">Nucleotide-binding</keyword>
<comment type="subunit">
    <text evidence="4">Tetramer of two alpha and two beta subunits.</text>
</comment>
<evidence type="ECO:0000256" key="1">
    <source>
        <dbReference type="ARBA" id="ARBA00001946"/>
    </source>
</evidence>
<dbReference type="AlphaFoldDB" id="A0A520RW85"/>
<dbReference type="PANTHER" id="PTHR10947">
    <property type="entry name" value="PHENYLALANYL-TRNA SYNTHETASE BETA CHAIN AND LEUCINE-RICH REPEAT-CONTAINING PROTEIN 47"/>
    <property type="match status" value="1"/>
</dbReference>
<evidence type="ECO:0000256" key="10">
    <source>
        <dbReference type="ARBA" id="ARBA00022723"/>
    </source>
</evidence>
<dbReference type="GO" id="GO:0009328">
    <property type="term" value="C:phenylalanine-tRNA ligase complex"/>
    <property type="evidence" value="ECO:0007669"/>
    <property type="project" value="TreeGrafter"/>
</dbReference>
<evidence type="ECO:0000313" key="21">
    <source>
        <dbReference type="EMBL" id="RZO74513.1"/>
    </source>
</evidence>
<accession>A0A520RW85</accession>
<evidence type="ECO:0000256" key="13">
    <source>
        <dbReference type="ARBA" id="ARBA00022842"/>
    </source>
</evidence>